<dbReference type="Pfam" id="PF19845">
    <property type="entry name" value="DUF6320"/>
    <property type="match status" value="1"/>
</dbReference>
<keyword evidence="1" id="KW-0812">Transmembrane</keyword>
<dbReference type="EMBL" id="JBBMFA010000033">
    <property type="protein sequence ID" value="MEQ2519027.1"/>
    <property type="molecule type" value="Genomic_DNA"/>
</dbReference>
<sequence length="218" mass="24031">MKHCDACQIDISTPAQICPLCGAPLMGQNGKRVYPVLGFGRKYHLVKRILLFWSIVTIAVCALINLATMPHFWWWLIVATSFGYAWISVPHVLRTGGNAGGKILMQVVCAGALVILLDVETGWRGWSVDFVLPAVFCIGIAAVMIVILCNLINWAGYVLYQVVLAVFGFVPLIFYWTGLSHVFWAAAIPAVMAIASITALALFGDKSIKNEFARRLRF</sequence>
<accession>A0ABV1GB20</accession>
<feature type="transmembrane region" description="Helical" evidence="1">
    <location>
        <begin position="49"/>
        <end position="66"/>
    </location>
</feature>
<keyword evidence="1" id="KW-0472">Membrane</keyword>
<evidence type="ECO:0000313" key="3">
    <source>
        <dbReference type="Proteomes" id="UP001477672"/>
    </source>
</evidence>
<protein>
    <submittedName>
        <fullName evidence="2">DUF6320 domain-containing protein</fullName>
    </submittedName>
</protein>
<organism evidence="2 3">
    <name type="scientific">Ruthenibacterium intestinale</name>
    <dbReference type="NCBI Taxonomy" id="3133163"/>
    <lineage>
        <taxon>Bacteria</taxon>
        <taxon>Bacillati</taxon>
        <taxon>Bacillota</taxon>
        <taxon>Clostridia</taxon>
        <taxon>Eubacteriales</taxon>
        <taxon>Oscillospiraceae</taxon>
        <taxon>Ruthenibacterium</taxon>
    </lineage>
</organism>
<feature type="transmembrane region" description="Helical" evidence="1">
    <location>
        <begin position="158"/>
        <end position="176"/>
    </location>
</feature>
<reference evidence="2 3" key="1">
    <citation type="submission" date="2024-03" db="EMBL/GenBank/DDBJ databases">
        <title>Human intestinal bacterial collection.</title>
        <authorList>
            <person name="Pauvert C."/>
            <person name="Hitch T.C.A."/>
            <person name="Clavel T."/>
        </authorList>
    </citation>
    <scope>NUCLEOTIDE SEQUENCE [LARGE SCALE GENOMIC DNA]</scope>
    <source>
        <strain evidence="2 3">CLA-JM-H11</strain>
    </source>
</reference>
<feature type="transmembrane region" description="Helical" evidence="1">
    <location>
        <begin position="131"/>
        <end position="151"/>
    </location>
</feature>
<dbReference type="InterPro" id="IPR046283">
    <property type="entry name" value="DUF6320"/>
</dbReference>
<keyword evidence="1" id="KW-1133">Transmembrane helix</keyword>
<gene>
    <name evidence="2" type="ORF">WMO24_01030</name>
</gene>
<feature type="transmembrane region" description="Helical" evidence="1">
    <location>
        <begin position="182"/>
        <end position="204"/>
    </location>
</feature>
<dbReference type="Proteomes" id="UP001477672">
    <property type="component" value="Unassembled WGS sequence"/>
</dbReference>
<keyword evidence="3" id="KW-1185">Reference proteome</keyword>
<feature type="transmembrane region" description="Helical" evidence="1">
    <location>
        <begin position="72"/>
        <end position="89"/>
    </location>
</feature>
<evidence type="ECO:0000313" key="2">
    <source>
        <dbReference type="EMBL" id="MEQ2519027.1"/>
    </source>
</evidence>
<name>A0ABV1GB20_9FIRM</name>
<evidence type="ECO:0000256" key="1">
    <source>
        <dbReference type="SAM" id="Phobius"/>
    </source>
</evidence>
<dbReference type="RefSeq" id="WP_349214240.1">
    <property type="nucleotide sequence ID" value="NZ_JBBMFA010000033.1"/>
</dbReference>
<feature type="transmembrane region" description="Helical" evidence="1">
    <location>
        <begin position="101"/>
        <end position="119"/>
    </location>
</feature>
<comment type="caution">
    <text evidence="2">The sequence shown here is derived from an EMBL/GenBank/DDBJ whole genome shotgun (WGS) entry which is preliminary data.</text>
</comment>
<proteinExistence type="predicted"/>